<evidence type="ECO:0000313" key="2">
    <source>
        <dbReference type="Proteomes" id="UP000297716"/>
    </source>
</evidence>
<comment type="caution">
    <text evidence="1">The sequence shown here is derived from an EMBL/GenBank/DDBJ whole genome shotgun (WGS) entry which is preliminary data.</text>
</comment>
<dbReference type="AlphaFoldDB" id="A0A4Z0XYI5"/>
<name>A0A4Z0XYI5_9PEZI</name>
<accession>A0A4Z0XYI5</accession>
<organism evidence="1 2">
    <name type="scientific">Xylaria hypoxylon</name>
    <dbReference type="NCBI Taxonomy" id="37992"/>
    <lineage>
        <taxon>Eukaryota</taxon>
        <taxon>Fungi</taxon>
        <taxon>Dikarya</taxon>
        <taxon>Ascomycota</taxon>
        <taxon>Pezizomycotina</taxon>
        <taxon>Sordariomycetes</taxon>
        <taxon>Xylariomycetidae</taxon>
        <taxon>Xylariales</taxon>
        <taxon>Xylariaceae</taxon>
        <taxon>Xylaria</taxon>
    </lineage>
</organism>
<dbReference type="Proteomes" id="UP000297716">
    <property type="component" value="Unassembled WGS sequence"/>
</dbReference>
<dbReference type="OrthoDB" id="1606438at2759"/>
<reference evidence="1 2" key="1">
    <citation type="submission" date="2019-03" db="EMBL/GenBank/DDBJ databases">
        <title>Draft genome sequence of Xylaria hypoxylon DSM 108379, a ubiquitous saprotrophic-parasitic fungi on hardwood.</title>
        <authorList>
            <person name="Buettner E."/>
            <person name="Leonhardt S."/>
            <person name="Gebauer A.M."/>
            <person name="Liers C."/>
            <person name="Hofrichter M."/>
            <person name="Kellner H."/>
        </authorList>
    </citation>
    <scope>NUCLEOTIDE SEQUENCE [LARGE SCALE GENOMIC DNA]</scope>
    <source>
        <strain evidence="1 2">DSM 108379</strain>
    </source>
</reference>
<sequence length="127" mass="13870">MSAPPSRIAQFASIIALCTRQIDDYLAQNALPYPALQPDTPVDLGLQPDLENLRVAVLEATQELLDLLQGPRDLLFKRHARYHNLHNQLVGLKLISRFGIANQVLVDGEITYGDLASKAGVNEAALG</sequence>
<gene>
    <name evidence="1" type="ORF">E0Z10_g10869</name>
</gene>
<dbReference type="EMBL" id="SKBN01000503">
    <property type="protein sequence ID" value="TGJ76589.1"/>
    <property type="molecule type" value="Genomic_DNA"/>
</dbReference>
<protein>
    <submittedName>
        <fullName evidence="1">Uncharacterized protein</fullName>
    </submittedName>
</protein>
<proteinExistence type="predicted"/>
<evidence type="ECO:0000313" key="1">
    <source>
        <dbReference type="EMBL" id="TGJ76589.1"/>
    </source>
</evidence>
<keyword evidence="2" id="KW-1185">Reference proteome</keyword>
<dbReference type="STRING" id="37992.A0A4Z0XYI5"/>